<evidence type="ECO:0000313" key="1">
    <source>
        <dbReference type="EMBL" id="KAJ7337178.1"/>
    </source>
</evidence>
<dbReference type="EMBL" id="MU827781">
    <property type="protein sequence ID" value="KAJ7337178.1"/>
    <property type="molecule type" value="Genomic_DNA"/>
</dbReference>
<sequence length="229" mass="22109">MQGNSGPTSTAGYVNTTLKGAVTLHNGIQIWTVPFTALYKLTVAGASGGDTFFSGGQGAIVNGSVHLTKGTELHLLIAGGGGGAGGPITARNGDNGQASRNGSVYGGVNGLGGSVCANEINNAGGGGGFNGDGKCSFNITCTHPRKCNQGGLSYLNGGLGGSGNGLGGFGGGGAADNVFPGGGGGYSGGGVHASLYSPKGGGGGSYYTGEMKPSTEVNEADGYVLIDYD</sequence>
<evidence type="ECO:0000313" key="2">
    <source>
        <dbReference type="Proteomes" id="UP001163046"/>
    </source>
</evidence>
<name>A0A9X0CG15_9CNID</name>
<dbReference type="Proteomes" id="UP001163046">
    <property type="component" value="Unassembled WGS sequence"/>
</dbReference>
<keyword evidence="2" id="KW-1185">Reference proteome</keyword>
<dbReference type="AlphaFoldDB" id="A0A9X0CG15"/>
<comment type="caution">
    <text evidence="1">The sequence shown here is derived from an EMBL/GenBank/DDBJ whole genome shotgun (WGS) entry which is preliminary data.</text>
</comment>
<protein>
    <submittedName>
        <fullName evidence="1">Uncharacterized protein</fullName>
    </submittedName>
</protein>
<reference evidence="1" key="1">
    <citation type="submission" date="2023-01" db="EMBL/GenBank/DDBJ databases">
        <title>Genome assembly of the deep-sea coral Lophelia pertusa.</title>
        <authorList>
            <person name="Herrera S."/>
            <person name="Cordes E."/>
        </authorList>
    </citation>
    <scope>NUCLEOTIDE SEQUENCE</scope>
    <source>
        <strain evidence="1">USNM1676648</strain>
        <tissue evidence="1">Polyp</tissue>
    </source>
</reference>
<accession>A0A9X0CG15</accession>
<gene>
    <name evidence="1" type="ORF">OS493_010034</name>
</gene>
<organism evidence="1 2">
    <name type="scientific">Desmophyllum pertusum</name>
    <dbReference type="NCBI Taxonomy" id="174260"/>
    <lineage>
        <taxon>Eukaryota</taxon>
        <taxon>Metazoa</taxon>
        <taxon>Cnidaria</taxon>
        <taxon>Anthozoa</taxon>
        <taxon>Hexacorallia</taxon>
        <taxon>Scleractinia</taxon>
        <taxon>Caryophylliina</taxon>
        <taxon>Caryophylliidae</taxon>
        <taxon>Desmophyllum</taxon>
    </lineage>
</organism>
<proteinExistence type="predicted"/>